<comment type="caution">
    <text evidence="4">The sequence shown here is derived from an EMBL/GenBank/DDBJ whole genome shotgun (WGS) entry which is preliminary data.</text>
</comment>
<proteinExistence type="predicted"/>
<protein>
    <recommendedName>
        <fullName evidence="3">MATH domain-containing protein</fullName>
    </recommendedName>
</protein>
<dbReference type="InterPro" id="IPR008974">
    <property type="entry name" value="TRAF-like"/>
</dbReference>
<dbReference type="SMART" id="SM00061">
    <property type="entry name" value="MATH"/>
    <property type="match status" value="1"/>
</dbReference>
<dbReference type="SUPFAM" id="SSF49599">
    <property type="entry name" value="TRAF domain-like"/>
    <property type="match status" value="1"/>
</dbReference>
<dbReference type="Gene3D" id="2.60.210.10">
    <property type="entry name" value="Apoptosis, Tumor Necrosis Factor Receptor Associated Protein 2, Chain A"/>
    <property type="match status" value="1"/>
</dbReference>
<dbReference type="Proteomes" id="UP000467841">
    <property type="component" value="Unassembled WGS sequence"/>
</dbReference>
<name>A0A6D2IXD7_9BRAS</name>
<keyword evidence="5" id="KW-1185">Reference proteome</keyword>
<dbReference type="PANTHER" id="PTHR46236:SF12">
    <property type="entry name" value="MATH DOMAIN-CONTAINING PROTEIN"/>
    <property type="match status" value="1"/>
</dbReference>
<keyword evidence="1 2" id="KW-0175">Coiled coil</keyword>
<evidence type="ECO:0000313" key="5">
    <source>
        <dbReference type="Proteomes" id="UP000467841"/>
    </source>
</evidence>
<accession>A0A6D2IXD7</accession>
<dbReference type="PANTHER" id="PTHR46236">
    <property type="entry name" value="TRAF-LIKE SUPERFAMILY PROTEIN"/>
    <property type="match status" value="1"/>
</dbReference>
<feature type="domain" description="MATH" evidence="3">
    <location>
        <begin position="6"/>
        <end position="128"/>
    </location>
</feature>
<dbReference type="PROSITE" id="PS50144">
    <property type="entry name" value="MATH"/>
    <property type="match status" value="1"/>
</dbReference>
<dbReference type="EMBL" id="CACVBM020001085">
    <property type="protein sequence ID" value="CAA7029610.1"/>
    <property type="molecule type" value="Genomic_DNA"/>
</dbReference>
<reference evidence="4" key="1">
    <citation type="submission" date="2020-01" db="EMBL/GenBank/DDBJ databases">
        <authorList>
            <person name="Mishra B."/>
        </authorList>
    </citation>
    <scope>NUCLEOTIDE SEQUENCE [LARGE SCALE GENOMIC DNA]</scope>
</reference>
<dbReference type="InterPro" id="IPR002083">
    <property type="entry name" value="MATH/TRAF_dom"/>
</dbReference>
<dbReference type="InterPro" id="IPR050804">
    <property type="entry name" value="MCC"/>
</dbReference>
<feature type="coiled-coil region" evidence="2">
    <location>
        <begin position="249"/>
        <end position="294"/>
    </location>
</feature>
<evidence type="ECO:0000313" key="4">
    <source>
        <dbReference type="EMBL" id="CAA7029610.1"/>
    </source>
</evidence>
<dbReference type="AlphaFoldDB" id="A0A6D2IXD7"/>
<gene>
    <name evidence="4" type="ORF">MERR_LOCUS16845</name>
</gene>
<dbReference type="CDD" id="cd00121">
    <property type="entry name" value="MATH"/>
    <property type="match status" value="1"/>
</dbReference>
<evidence type="ECO:0000256" key="2">
    <source>
        <dbReference type="SAM" id="Coils"/>
    </source>
</evidence>
<sequence>MEDHKQTSFTFEINNFLEGFLRTPRFSSGGCEWFVVVYPKGDNVDDHLALYLYVANPESLRLGWKRRADYSFVLVNQSGEELFKINESLCQLFCAQFSTWGLVKAVPLKKLQEKGFLEKNKLRFKVEVKVVEVVDQGVVTGNETFDFNGFHVLYSQVSSVCWIFAEHPDFAVNFRPKSKSVKTTYMNLLLNLIKLLNRPPHSISETDLSDAQSELIDLTEAGFKLDCLKTKLAEVTLERKKSNSDGSRVQELEKHINNLKVELNEEKTKSSAKVLSLEQRVSDLENELNKNTAKSASPKAFSFKDVVYFWNTKSKSGYEKLD</sequence>
<evidence type="ECO:0000256" key="1">
    <source>
        <dbReference type="ARBA" id="ARBA00023054"/>
    </source>
</evidence>
<dbReference type="Pfam" id="PF22486">
    <property type="entry name" value="MATH_2"/>
    <property type="match status" value="1"/>
</dbReference>
<evidence type="ECO:0000259" key="3">
    <source>
        <dbReference type="PROSITE" id="PS50144"/>
    </source>
</evidence>
<dbReference type="OrthoDB" id="507001at2759"/>
<organism evidence="4 5">
    <name type="scientific">Microthlaspi erraticum</name>
    <dbReference type="NCBI Taxonomy" id="1685480"/>
    <lineage>
        <taxon>Eukaryota</taxon>
        <taxon>Viridiplantae</taxon>
        <taxon>Streptophyta</taxon>
        <taxon>Embryophyta</taxon>
        <taxon>Tracheophyta</taxon>
        <taxon>Spermatophyta</taxon>
        <taxon>Magnoliopsida</taxon>
        <taxon>eudicotyledons</taxon>
        <taxon>Gunneridae</taxon>
        <taxon>Pentapetalae</taxon>
        <taxon>rosids</taxon>
        <taxon>malvids</taxon>
        <taxon>Brassicales</taxon>
        <taxon>Brassicaceae</taxon>
        <taxon>Coluteocarpeae</taxon>
        <taxon>Microthlaspi</taxon>
    </lineage>
</organism>